<dbReference type="GO" id="GO:0016020">
    <property type="term" value="C:membrane"/>
    <property type="evidence" value="ECO:0007669"/>
    <property type="project" value="InterPro"/>
</dbReference>
<comment type="similarity">
    <text evidence="3">Belongs to the fucoxanthin chlorophyll protein family.</text>
</comment>
<comment type="subunit">
    <text evidence="8">The LHC complex of chromophytic algae is composed of fucoxanthin, chlorophyll A and C bound non-covalently by fucoxanthin chlorophyll proteins (FCPs). The ratio of the pigments in LHC; fucoxanthin: chlorophyll C: chlorophyll A; (0.6-1): (0.1-0.3): (1).</text>
</comment>
<comment type="function">
    <text evidence="1">The light-harvesting complex (LHC) functions as a light receptor, it captures and delivers excitation energy to photosystems with which it is closely associated. Energy is transferred from the carotenoid and chlorophyll C (or B) to chlorophyll A and the photosynthetic reaction centers where it is used to synthesize ATP and reducing power.</text>
</comment>
<dbReference type="GO" id="GO:0009507">
    <property type="term" value="C:chloroplast"/>
    <property type="evidence" value="ECO:0007669"/>
    <property type="project" value="UniProtKB-SubCell"/>
</dbReference>
<feature type="signal peptide" evidence="10">
    <location>
        <begin position="1"/>
        <end position="16"/>
    </location>
</feature>
<evidence type="ECO:0000256" key="6">
    <source>
        <dbReference type="ARBA" id="ARBA00022640"/>
    </source>
</evidence>
<dbReference type="KEGG" id="fcy:FRACYDRAFT_269313"/>
<dbReference type="GO" id="GO:0009765">
    <property type="term" value="P:photosynthesis, light harvesting"/>
    <property type="evidence" value="ECO:0007669"/>
    <property type="project" value="InterPro"/>
</dbReference>
<evidence type="ECO:0000256" key="5">
    <source>
        <dbReference type="ARBA" id="ARBA00022531"/>
    </source>
</evidence>
<organism evidence="11 12">
    <name type="scientific">Fragilariopsis cylindrus CCMP1102</name>
    <dbReference type="NCBI Taxonomy" id="635003"/>
    <lineage>
        <taxon>Eukaryota</taxon>
        <taxon>Sar</taxon>
        <taxon>Stramenopiles</taxon>
        <taxon>Ochrophyta</taxon>
        <taxon>Bacillariophyta</taxon>
        <taxon>Bacillariophyceae</taxon>
        <taxon>Bacillariophycidae</taxon>
        <taxon>Bacillariales</taxon>
        <taxon>Bacillariaceae</taxon>
        <taxon>Fragilariopsis</taxon>
    </lineage>
</organism>
<dbReference type="Gene3D" id="1.10.3460.10">
    <property type="entry name" value="Chlorophyll a/b binding protein domain"/>
    <property type="match status" value="1"/>
</dbReference>
<dbReference type="OrthoDB" id="185541at2759"/>
<feature type="binding site" evidence="9">
    <location>
        <position position="231"/>
    </location>
    <ligand>
        <name>chlorophyll a</name>
        <dbReference type="ChEBI" id="CHEBI:58416"/>
        <label>1</label>
    </ligand>
</feature>
<evidence type="ECO:0000256" key="2">
    <source>
        <dbReference type="ARBA" id="ARBA00004229"/>
    </source>
</evidence>
<evidence type="ECO:0000256" key="1">
    <source>
        <dbReference type="ARBA" id="ARBA00004022"/>
    </source>
</evidence>
<accession>A0A1E7FAZ1</accession>
<evidence type="ECO:0000256" key="10">
    <source>
        <dbReference type="SAM" id="SignalP"/>
    </source>
</evidence>
<dbReference type="PANTHER" id="PTHR21649">
    <property type="entry name" value="CHLOROPHYLL A/B BINDING PROTEIN"/>
    <property type="match status" value="1"/>
</dbReference>
<keyword evidence="4" id="KW-0150">Chloroplast</keyword>
<evidence type="ECO:0000256" key="8">
    <source>
        <dbReference type="ARBA" id="ARBA00044011"/>
    </source>
</evidence>
<feature type="binding site" description="axial binding residue" evidence="9">
    <location>
        <position position="217"/>
    </location>
    <ligand>
        <name>chlorophyll a</name>
        <dbReference type="ChEBI" id="CHEBI:58416"/>
        <label>3</label>
    </ligand>
    <ligandPart>
        <name>Mg</name>
        <dbReference type="ChEBI" id="CHEBI:25107"/>
    </ligandPart>
</feature>
<comment type="subcellular location">
    <subcellularLocation>
        <location evidence="2">Plastid</location>
        <location evidence="2">Chloroplast</location>
    </subcellularLocation>
</comment>
<evidence type="ECO:0000313" key="11">
    <source>
        <dbReference type="EMBL" id="OEU15317.1"/>
    </source>
</evidence>
<feature type="chain" id="PRO_5009192900" evidence="10">
    <location>
        <begin position="17"/>
        <end position="240"/>
    </location>
</feature>
<sequence>MKSSLILLSVVGGASAFAPSSKHSPNSVGLSAATGEWDEEEGKVYPTINGWTADPTKFCAGLPGAIAPLGNFDPLGFTTDLPVQEIKRFREAEVTHGRVAMLAVVGYLVQEPFHPFFNGLVTGPANTHLTQVHEIAPFFFAWLGGSIATAEFFRAKIGWESPIDAISKNTAEEFEAKTYLTKLNDKYYPGDLKFDPLGLKPQDPTEFANMQTKELNNGRLAMIAAMGMIVQEQVTHHTLF</sequence>
<protein>
    <submittedName>
        <fullName evidence="11">Chloroa_b-bind-domain-containing protein</fullName>
    </submittedName>
</protein>
<keyword evidence="9" id="KW-0148">Chlorophyll</keyword>
<evidence type="ECO:0000256" key="3">
    <source>
        <dbReference type="ARBA" id="ARBA00005933"/>
    </source>
</evidence>
<evidence type="ECO:0000256" key="9">
    <source>
        <dbReference type="PIRSR" id="PIRSR601344-1"/>
    </source>
</evidence>
<gene>
    <name evidence="11" type="primary">Lhcx11</name>
    <name evidence="11" type="ORF">FRACYDRAFT_269313</name>
</gene>
<evidence type="ECO:0000256" key="4">
    <source>
        <dbReference type="ARBA" id="ARBA00022528"/>
    </source>
</evidence>
<dbReference type="EMBL" id="KV784359">
    <property type="protein sequence ID" value="OEU15317.1"/>
    <property type="molecule type" value="Genomic_DNA"/>
</dbReference>
<dbReference type="GO" id="GO:0016168">
    <property type="term" value="F:chlorophyll binding"/>
    <property type="evidence" value="ECO:0007669"/>
    <property type="project" value="UniProtKB-KW"/>
</dbReference>
<dbReference type="GO" id="GO:0030076">
    <property type="term" value="C:light-harvesting complex"/>
    <property type="evidence" value="ECO:0007669"/>
    <property type="project" value="UniProtKB-KW"/>
</dbReference>
<evidence type="ECO:0000256" key="7">
    <source>
        <dbReference type="ARBA" id="ARBA00023243"/>
    </source>
</evidence>
<feature type="binding site" description="axial binding residue" evidence="9">
    <location>
        <position position="180"/>
    </location>
    <ligand>
        <name>chlorophyll b</name>
        <dbReference type="ChEBI" id="CHEBI:61721"/>
        <label>1</label>
    </ligand>
    <ligandPart>
        <name>Mg</name>
        <dbReference type="ChEBI" id="CHEBI:25107"/>
    </ligandPart>
</feature>
<keyword evidence="7" id="KW-0437">Light-harvesting polypeptide</keyword>
<keyword evidence="9" id="KW-0157">Chromophore</keyword>
<keyword evidence="5" id="KW-0602">Photosynthesis</keyword>
<feature type="binding site" evidence="9">
    <location>
        <position position="93"/>
    </location>
    <ligand>
        <name>chlorophyll a</name>
        <dbReference type="ChEBI" id="CHEBI:58416"/>
        <label>1</label>
    </ligand>
</feature>
<dbReference type="Pfam" id="PF00504">
    <property type="entry name" value="Chloroa_b-bind"/>
    <property type="match status" value="1"/>
</dbReference>
<feature type="binding site" description="axial binding residue" evidence="9">
    <location>
        <position position="98"/>
    </location>
    <ligand>
        <name>chlorophyll b</name>
        <dbReference type="ChEBI" id="CHEBI:61721"/>
        <label>1</label>
    </ligand>
    <ligandPart>
        <name>Mg</name>
        <dbReference type="ChEBI" id="CHEBI:25107"/>
    </ligandPart>
</feature>
<keyword evidence="10" id="KW-0732">Signal</keyword>
<reference evidence="11 12" key="1">
    <citation type="submission" date="2016-09" db="EMBL/GenBank/DDBJ databases">
        <title>Extensive genetic diversity and differential bi-allelic expression allows diatom success in the polar Southern Ocean.</title>
        <authorList>
            <consortium name="DOE Joint Genome Institute"/>
            <person name="Mock T."/>
            <person name="Otillar R.P."/>
            <person name="Strauss J."/>
            <person name="Dupont C."/>
            <person name="Frickenhaus S."/>
            <person name="Maumus F."/>
            <person name="Mcmullan M."/>
            <person name="Sanges R."/>
            <person name="Schmutz J."/>
            <person name="Toseland A."/>
            <person name="Valas R."/>
            <person name="Veluchamy A."/>
            <person name="Ward B.J."/>
            <person name="Allen A."/>
            <person name="Barry K."/>
            <person name="Falciatore A."/>
            <person name="Ferrante M."/>
            <person name="Fortunato A.E."/>
            <person name="Gloeckner G."/>
            <person name="Gruber A."/>
            <person name="Hipkin R."/>
            <person name="Janech M."/>
            <person name="Kroth P."/>
            <person name="Leese F."/>
            <person name="Lindquist E."/>
            <person name="Lyon B.R."/>
            <person name="Martin J."/>
            <person name="Mayer C."/>
            <person name="Parker M."/>
            <person name="Quesneville H."/>
            <person name="Raymond J."/>
            <person name="Uhlig C."/>
            <person name="Valentin K.U."/>
            <person name="Worden A.Z."/>
            <person name="Armbrust E.V."/>
            <person name="Bowler C."/>
            <person name="Green B."/>
            <person name="Moulton V."/>
            <person name="Van Oosterhout C."/>
            <person name="Grigoriev I."/>
        </authorList>
    </citation>
    <scope>NUCLEOTIDE SEQUENCE [LARGE SCALE GENOMIC DNA]</scope>
    <source>
        <strain evidence="11 12">CCMP1102</strain>
    </source>
</reference>
<proteinExistence type="inferred from homology"/>
<evidence type="ECO:0000313" key="12">
    <source>
        <dbReference type="Proteomes" id="UP000095751"/>
    </source>
</evidence>
<name>A0A1E7FAZ1_9STRA</name>
<dbReference type="AlphaFoldDB" id="A0A1E7FAZ1"/>
<feature type="binding site" evidence="9">
    <location>
        <position position="213"/>
    </location>
    <ligand>
        <name>chlorophyll a</name>
        <dbReference type="ChEBI" id="CHEBI:58416"/>
        <label>1</label>
    </ligand>
</feature>
<keyword evidence="6" id="KW-0934">Plastid</keyword>
<dbReference type="SUPFAM" id="SSF103511">
    <property type="entry name" value="Chlorophyll a-b binding protein"/>
    <property type="match status" value="1"/>
</dbReference>
<feature type="binding site" evidence="9">
    <location>
        <position position="96"/>
    </location>
    <ligand>
        <name>chlorophyll a</name>
        <dbReference type="ChEBI" id="CHEBI:58416"/>
        <label>1</label>
    </ligand>
</feature>
<dbReference type="Proteomes" id="UP000095751">
    <property type="component" value="Unassembled WGS sequence"/>
</dbReference>
<dbReference type="InterPro" id="IPR001344">
    <property type="entry name" value="Chloro_AB-bd_pln"/>
</dbReference>
<dbReference type="InterPro" id="IPR022796">
    <property type="entry name" value="Chloroa_b-bind"/>
</dbReference>
<dbReference type="InParanoid" id="A0A1E7FAZ1"/>
<feature type="binding site" evidence="9">
    <location>
        <position position="219"/>
    </location>
    <ligand>
        <name>chlorophyll a</name>
        <dbReference type="ChEBI" id="CHEBI:58416"/>
        <label>1</label>
    </ligand>
</feature>
<keyword evidence="12" id="KW-1185">Reference proteome</keyword>
<feature type="binding site" evidence="9">
    <location>
        <position position="214"/>
    </location>
    <ligand>
        <name>chlorophyll a</name>
        <dbReference type="ChEBI" id="CHEBI:58416"/>
        <label>1</label>
    </ligand>
</feature>